<proteinExistence type="predicted"/>
<dbReference type="InterPro" id="IPR011583">
    <property type="entry name" value="Chitinase_II/V-like_cat"/>
</dbReference>
<dbReference type="Gene3D" id="3.10.50.10">
    <property type="match status" value="1"/>
</dbReference>
<dbReference type="SMART" id="SM00636">
    <property type="entry name" value="Glyco_18"/>
    <property type="match status" value="1"/>
</dbReference>
<dbReference type="GO" id="GO:0012505">
    <property type="term" value="C:endomembrane system"/>
    <property type="evidence" value="ECO:0007669"/>
    <property type="project" value="TreeGrafter"/>
</dbReference>
<dbReference type="SUPFAM" id="SSF54106">
    <property type="entry name" value="LysM domain"/>
    <property type="match status" value="2"/>
</dbReference>
<keyword evidence="5" id="KW-1185">Reference proteome</keyword>
<dbReference type="OrthoDB" id="9769314at2"/>
<dbReference type="InterPro" id="IPR036779">
    <property type="entry name" value="LysM_dom_sf"/>
</dbReference>
<feature type="domain" description="GH18" evidence="3">
    <location>
        <begin position="124"/>
        <end position="443"/>
    </location>
</feature>
<dbReference type="InterPro" id="IPR018392">
    <property type="entry name" value="LysM"/>
</dbReference>
<dbReference type="PROSITE" id="PS51910">
    <property type="entry name" value="GH18_2"/>
    <property type="match status" value="1"/>
</dbReference>
<dbReference type="Proteomes" id="UP000030528">
    <property type="component" value="Unassembled WGS sequence"/>
</dbReference>
<organism evidence="4 5">
    <name type="scientific">Pontibacillus halophilus JSM 076056 = DSM 19796</name>
    <dbReference type="NCBI Taxonomy" id="1385510"/>
    <lineage>
        <taxon>Bacteria</taxon>
        <taxon>Bacillati</taxon>
        <taxon>Bacillota</taxon>
        <taxon>Bacilli</taxon>
        <taxon>Bacillales</taxon>
        <taxon>Bacillaceae</taxon>
        <taxon>Pontibacillus</taxon>
    </lineage>
</organism>
<feature type="domain" description="LysM" evidence="2">
    <location>
        <begin position="26"/>
        <end position="70"/>
    </location>
</feature>
<accession>A0A0A5GQW6</accession>
<dbReference type="GO" id="GO:0070492">
    <property type="term" value="F:oligosaccharide binding"/>
    <property type="evidence" value="ECO:0007669"/>
    <property type="project" value="TreeGrafter"/>
</dbReference>
<evidence type="ECO:0000313" key="4">
    <source>
        <dbReference type="EMBL" id="KGX93628.1"/>
    </source>
</evidence>
<evidence type="ECO:0000313" key="5">
    <source>
        <dbReference type="Proteomes" id="UP000030528"/>
    </source>
</evidence>
<dbReference type="GO" id="GO:0008061">
    <property type="term" value="F:chitin binding"/>
    <property type="evidence" value="ECO:0007669"/>
    <property type="project" value="InterPro"/>
</dbReference>
<dbReference type="AlphaFoldDB" id="A0A0A5GQW6"/>
<dbReference type="Pfam" id="PF01476">
    <property type="entry name" value="LysM"/>
    <property type="match status" value="2"/>
</dbReference>
<dbReference type="PANTHER" id="PTHR46066">
    <property type="entry name" value="CHITINASE DOMAIN-CONTAINING PROTEIN 1 FAMILY MEMBER"/>
    <property type="match status" value="1"/>
</dbReference>
<dbReference type="EMBL" id="AVPE01000002">
    <property type="protein sequence ID" value="KGX93628.1"/>
    <property type="molecule type" value="Genomic_DNA"/>
</dbReference>
<keyword evidence="1" id="KW-0378">Hydrolase</keyword>
<dbReference type="Pfam" id="PF00704">
    <property type="entry name" value="Glyco_hydro_18"/>
    <property type="match status" value="1"/>
</dbReference>
<sequence>MRKWVLMALIFVLLLGVVPFHVEAGIIYETRKGDTLYKIGEVYGARPNAIAEYNGMPEQRKLVEGQALILPGDVYHVRPGDTLHHLAMIHQTTVQKLVDVNGLQGRVIRPGQSLQIPQPKKDEVWTGAYFYPKDKAYNQEMIRSLGKYLSSIFTFSYKPSSDGKLTYIDLNGANKEAWNQGIYPYATVTNLSAEGFDPDLAHTLMSEPTRSVFIENIYRMLDELDYFGVVIDFEGIHPEDRQLYNTFVEELSERLDVGKMRLALAVPPMQGATVPSYNAAYDYKTLGEHADYLFLMTYDWHWPGGPSGPIAPIQEVKKTLDFATSVVNRQKLILGIPMYAYDWVVSDSNKVTAKAYSVQNAITTYIKNESTIHYDGEAEAPWFRYKDSEGRTHEVWFEDPRSLVAKFELVRDYDLGGMGAWQLDFSLKQSESILEESFNVRRK</sequence>
<name>A0A0A5GQW6_9BACI</name>
<dbReference type="Gene3D" id="3.10.350.10">
    <property type="entry name" value="LysM domain"/>
    <property type="match status" value="2"/>
</dbReference>
<dbReference type="SUPFAM" id="SSF51445">
    <property type="entry name" value="(Trans)glycosidases"/>
    <property type="match status" value="1"/>
</dbReference>
<evidence type="ECO:0000256" key="1">
    <source>
        <dbReference type="ARBA" id="ARBA00023295"/>
    </source>
</evidence>
<dbReference type="Gene3D" id="3.20.20.80">
    <property type="entry name" value="Glycosidases"/>
    <property type="match status" value="1"/>
</dbReference>
<dbReference type="PROSITE" id="PS51782">
    <property type="entry name" value="LYSM"/>
    <property type="match status" value="2"/>
</dbReference>
<dbReference type="eggNOG" id="COG3858">
    <property type="taxonomic scope" value="Bacteria"/>
</dbReference>
<dbReference type="GO" id="GO:0005975">
    <property type="term" value="P:carbohydrate metabolic process"/>
    <property type="evidence" value="ECO:0007669"/>
    <property type="project" value="InterPro"/>
</dbReference>
<dbReference type="InterPro" id="IPR029070">
    <property type="entry name" value="Chitinase_insertion_sf"/>
</dbReference>
<dbReference type="GO" id="GO:0016798">
    <property type="term" value="F:hydrolase activity, acting on glycosyl bonds"/>
    <property type="evidence" value="ECO:0007669"/>
    <property type="project" value="UniProtKB-KW"/>
</dbReference>
<dbReference type="eggNOG" id="COG1388">
    <property type="taxonomic scope" value="Bacteria"/>
</dbReference>
<dbReference type="InterPro" id="IPR017853">
    <property type="entry name" value="GH"/>
</dbReference>
<dbReference type="RefSeq" id="WP_026802056.1">
    <property type="nucleotide sequence ID" value="NZ_AVPE01000002.1"/>
</dbReference>
<keyword evidence="1" id="KW-0326">Glycosidase</keyword>
<evidence type="ECO:0000259" key="3">
    <source>
        <dbReference type="PROSITE" id="PS51910"/>
    </source>
</evidence>
<feature type="domain" description="LysM" evidence="2">
    <location>
        <begin position="73"/>
        <end position="116"/>
    </location>
</feature>
<evidence type="ECO:0000259" key="2">
    <source>
        <dbReference type="PROSITE" id="PS51782"/>
    </source>
</evidence>
<gene>
    <name evidence="4" type="ORF">N781_10600</name>
</gene>
<reference evidence="4 5" key="1">
    <citation type="submission" date="2013-08" db="EMBL/GenBank/DDBJ databases">
        <authorList>
            <person name="Huang J."/>
            <person name="Wang G."/>
        </authorList>
    </citation>
    <scope>NUCLEOTIDE SEQUENCE [LARGE SCALE GENOMIC DNA]</scope>
    <source>
        <strain evidence="4 5">JSM 076056</strain>
    </source>
</reference>
<dbReference type="PANTHER" id="PTHR46066:SF2">
    <property type="entry name" value="CHITINASE DOMAIN-CONTAINING PROTEIN 1"/>
    <property type="match status" value="1"/>
</dbReference>
<dbReference type="SMART" id="SM00257">
    <property type="entry name" value="LysM"/>
    <property type="match status" value="2"/>
</dbReference>
<dbReference type="STRING" id="1385510.GCA_000425205_01030"/>
<comment type="caution">
    <text evidence="4">The sequence shown here is derived from an EMBL/GenBank/DDBJ whole genome shotgun (WGS) entry which is preliminary data.</text>
</comment>
<protein>
    <submittedName>
        <fullName evidence="4">Uncharacterized protein</fullName>
    </submittedName>
</protein>
<dbReference type="CDD" id="cd00118">
    <property type="entry name" value="LysM"/>
    <property type="match status" value="2"/>
</dbReference>
<dbReference type="InterPro" id="IPR001223">
    <property type="entry name" value="Glyco_hydro18_cat"/>
</dbReference>